<evidence type="ECO:0000256" key="1">
    <source>
        <dbReference type="ARBA" id="ARBA00007116"/>
    </source>
</evidence>
<dbReference type="Gene3D" id="3.30.420.100">
    <property type="match status" value="1"/>
</dbReference>
<protein>
    <recommendedName>
        <fullName evidence="6 7">Large ribosomal subunit protein uL18</fullName>
    </recommendedName>
</protein>
<dbReference type="Pfam" id="PF00861">
    <property type="entry name" value="Ribosomal_L18p"/>
    <property type="match status" value="1"/>
</dbReference>
<evidence type="ECO:0000256" key="7">
    <source>
        <dbReference type="HAMAP-Rule" id="MF_01337"/>
    </source>
</evidence>
<evidence type="ECO:0000313" key="8">
    <source>
        <dbReference type="EMBL" id="SKA19842.1"/>
    </source>
</evidence>
<keyword evidence="4 7" id="KW-0689">Ribosomal protein</keyword>
<evidence type="ECO:0000256" key="6">
    <source>
        <dbReference type="ARBA" id="ARBA00035197"/>
    </source>
</evidence>
<keyword evidence="3 7" id="KW-0694">RNA-binding</keyword>
<comment type="function">
    <text evidence="7">This is one of the proteins that bind and probably mediate the attachment of the 5S RNA into the large ribosomal subunit, where it forms part of the central protuberance.</text>
</comment>
<dbReference type="PANTHER" id="PTHR12899:SF3">
    <property type="entry name" value="LARGE RIBOSOMAL SUBUNIT PROTEIN UL18M"/>
    <property type="match status" value="1"/>
</dbReference>
<name>A0A1T4RV67_9HYPH</name>
<dbReference type="NCBIfam" id="TIGR00060">
    <property type="entry name" value="L18_bact"/>
    <property type="match status" value="1"/>
</dbReference>
<dbReference type="InterPro" id="IPR057268">
    <property type="entry name" value="Ribosomal_L18"/>
</dbReference>
<evidence type="ECO:0000256" key="2">
    <source>
        <dbReference type="ARBA" id="ARBA00022730"/>
    </source>
</evidence>
<comment type="similarity">
    <text evidence="1 7">Belongs to the universal ribosomal protein uL18 family.</text>
</comment>
<evidence type="ECO:0000256" key="3">
    <source>
        <dbReference type="ARBA" id="ARBA00022884"/>
    </source>
</evidence>
<reference evidence="9" key="1">
    <citation type="submission" date="2017-02" db="EMBL/GenBank/DDBJ databases">
        <authorList>
            <person name="Varghese N."/>
            <person name="Submissions S."/>
        </authorList>
    </citation>
    <scope>NUCLEOTIDE SEQUENCE [LARGE SCALE GENOMIC DNA]</scope>
    <source>
        <strain evidence="9">ATCC 27094</strain>
    </source>
</reference>
<keyword evidence="2 7" id="KW-0699">rRNA-binding</keyword>
<dbReference type="CDD" id="cd00432">
    <property type="entry name" value="Ribosomal_L18_L5e"/>
    <property type="match status" value="1"/>
</dbReference>
<dbReference type="OrthoDB" id="9810939at2"/>
<dbReference type="EMBL" id="FUWJ01000006">
    <property type="protein sequence ID" value="SKA19842.1"/>
    <property type="molecule type" value="Genomic_DNA"/>
</dbReference>
<keyword evidence="5 7" id="KW-0687">Ribonucleoprotein</keyword>
<dbReference type="InterPro" id="IPR004389">
    <property type="entry name" value="Ribosomal_uL18_bac-type"/>
</dbReference>
<gene>
    <name evidence="7" type="primary">rplR</name>
    <name evidence="8" type="ORF">SAMN02745126_04071</name>
</gene>
<dbReference type="PANTHER" id="PTHR12899">
    <property type="entry name" value="39S RIBOSOMAL PROTEIN L18, MITOCHONDRIAL"/>
    <property type="match status" value="1"/>
</dbReference>
<evidence type="ECO:0000313" key="9">
    <source>
        <dbReference type="Proteomes" id="UP000190092"/>
    </source>
</evidence>
<sequence>MADTKALFARRQRRTRHALRQAAGGRPRLSVFRSGKHIYAQVIDDRKGATLAAASSLDEGLKGKIKTGADKAAAAEVGKLIAERAIAAGVKEVVFDRGGYMFHGRVAALANAAREGGLSF</sequence>
<dbReference type="SUPFAM" id="SSF53137">
    <property type="entry name" value="Translational machinery components"/>
    <property type="match status" value="1"/>
</dbReference>
<dbReference type="GO" id="GO:0022625">
    <property type="term" value="C:cytosolic large ribosomal subunit"/>
    <property type="evidence" value="ECO:0007669"/>
    <property type="project" value="TreeGrafter"/>
</dbReference>
<dbReference type="HAMAP" id="MF_01337_B">
    <property type="entry name" value="Ribosomal_uL18_B"/>
    <property type="match status" value="1"/>
</dbReference>
<dbReference type="Proteomes" id="UP000190092">
    <property type="component" value="Unassembled WGS sequence"/>
</dbReference>
<proteinExistence type="inferred from homology"/>
<dbReference type="GO" id="GO:0003735">
    <property type="term" value="F:structural constituent of ribosome"/>
    <property type="evidence" value="ECO:0007669"/>
    <property type="project" value="InterPro"/>
</dbReference>
<dbReference type="AlphaFoldDB" id="A0A1T4RV67"/>
<dbReference type="RefSeq" id="WP_085935762.1">
    <property type="nucleotide sequence ID" value="NZ_FUWJ01000006.1"/>
</dbReference>
<dbReference type="GO" id="GO:0008097">
    <property type="term" value="F:5S rRNA binding"/>
    <property type="evidence" value="ECO:0007669"/>
    <property type="project" value="TreeGrafter"/>
</dbReference>
<keyword evidence="9" id="KW-1185">Reference proteome</keyword>
<dbReference type="STRING" id="225324.SAMN02745126_04071"/>
<dbReference type="FunFam" id="3.30.420.100:FF:000001">
    <property type="entry name" value="50S ribosomal protein L18"/>
    <property type="match status" value="1"/>
</dbReference>
<accession>A0A1T4RV67</accession>
<comment type="subunit">
    <text evidence="7">Part of the 50S ribosomal subunit; part of the 5S rRNA/L5/L18/L25 subcomplex. Contacts the 5S and 23S rRNAs.</text>
</comment>
<evidence type="ECO:0000256" key="5">
    <source>
        <dbReference type="ARBA" id="ARBA00023274"/>
    </source>
</evidence>
<dbReference type="InterPro" id="IPR005484">
    <property type="entry name" value="Ribosomal_uL18_bac/plant/anim"/>
</dbReference>
<dbReference type="GO" id="GO:0006412">
    <property type="term" value="P:translation"/>
    <property type="evidence" value="ECO:0007669"/>
    <property type="project" value="UniProtKB-UniRule"/>
</dbReference>
<evidence type="ECO:0000256" key="4">
    <source>
        <dbReference type="ARBA" id="ARBA00022980"/>
    </source>
</evidence>
<organism evidence="8 9">
    <name type="scientific">Enhydrobacter aerosaccus</name>
    <dbReference type="NCBI Taxonomy" id="225324"/>
    <lineage>
        <taxon>Bacteria</taxon>
        <taxon>Pseudomonadati</taxon>
        <taxon>Pseudomonadota</taxon>
        <taxon>Alphaproteobacteria</taxon>
        <taxon>Hyphomicrobiales</taxon>
        <taxon>Enhydrobacter</taxon>
    </lineage>
</organism>